<dbReference type="AlphaFoldDB" id="A0A7X3FG88"/>
<feature type="chain" id="PRO_5038689644" evidence="1">
    <location>
        <begin position="23"/>
        <end position="88"/>
    </location>
</feature>
<keyword evidence="3" id="KW-1185">Reference proteome</keyword>
<evidence type="ECO:0000256" key="1">
    <source>
        <dbReference type="SAM" id="SignalP"/>
    </source>
</evidence>
<dbReference type="EMBL" id="RHLK01000002">
    <property type="protein sequence ID" value="MVO98831.1"/>
    <property type="molecule type" value="Genomic_DNA"/>
</dbReference>
<name>A0A7X3FG88_9BACL</name>
<sequence>MKHNASRFMIAAAILASPAAGTALETSVYSIPVESQPGAPADISQTATAAGKQAQALLESSPVRFAPQDSFRENYGPSITALPFCVKC</sequence>
<evidence type="ECO:0000313" key="2">
    <source>
        <dbReference type="EMBL" id="MVO98831.1"/>
    </source>
</evidence>
<dbReference type="Proteomes" id="UP000490800">
    <property type="component" value="Unassembled WGS sequence"/>
</dbReference>
<reference evidence="2 3" key="1">
    <citation type="journal article" date="2019" name="Microorganisms">
        <title>Paenibacillus lutrae sp. nov., A Chitinolytic Species Isolated from A River Otter in Castril Natural Park, Granada, Spain.</title>
        <authorList>
            <person name="Rodriguez M."/>
            <person name="Reina J.C."/>
            <person name="Bejar V."/>
            <person name="Llamas I."/>
        </authorList>
    </citation>
    <scope>NUCLEOTIDE SEQUENCE [LARGE SCALE GENOMIC DNA]</scope>
    <source>
        <strain evidence="2 3">N10</strain>
    </source>
</reference>
<organism evidence="2 3">
    <name type="scientific">Paenibacillus lutrae</name>
    <dbReference type="NCBI Taxonomy" id="2078573"/>
    <lineage>
        <taxon>Bacteria</taxon>
        <taxon>Bacillati</taxon>
        <taxon>Bacillota</taxon>
        <taxon>Bacilli</taxon>
        <taxon>Bacillales</taxon>
        <taxon>Paenibacillaceae</taxon>
        <taxon>Paenibacillus</taxon>
    </lineage>
</organism>
<keyword evidence="1" id="KW-0732">Signal</keyword>
<gene>
    <name evidence="2" type="ORF">EDM21_04740</name>
</gene>
<feature type="signal peptide" evidence="1">
    <location>
        <begin position="1"/>
        <end position="22"/>
    </location>
</feature>
<accession>A0A7X3FG88</accession>
<proteinExistence type="predicted"/>
<dbReference type="RefSeq" id="WP_157333335.1">
    <property type="nucleotide sequence ID" value="NZ_RHLK01000002.1"/>
</dbReference>
<comment type="caution">
    <text evidence="2">The sequence shown here is derived from an EMBL/GenBank/DDBJ whole genome shotgun (WGS) entry which is preliminary data.</text>
</comment>
<protein>
    <submittedName>
        <fullName evidence="2">Uncharacterized protein</fullName>
    </submittedName>
</protein>
<evidence type="ECO:0000313" key="3">
    <source>
        <dbReference type="Proteomes" id="UP000490800"/>
    </source>
</evidence>